<accession>A0A382BUR9</accession>
<evidence type="ECO:0000259" key="1">
    <source>
        <dbReference type="Pfam" id="PF01979"/>
    </source>
</evidence>
<dbReference type="InterPro" id="IPR006680">
    <property type="entry name" value="Amidohydro-rel"/>
</dbReference>
<dbReference type="SUPFAM" id="SSF51556">
    <property type="entry name" value="Metallo-dependent hydrolases"/>
    <property type="match status" value="1"/>
</dbReference>
<dbReference type="SUPFAM" id="SSF51338">
    <property type="entry name" value="Composite domain of metallo-dependent hydrolases"/>
    <property type="match status" value="1"/>
</dbReference>
<dbReference type="AlphaFoldDB" id="A0A382BUR9"/>
<reference evidence="2" key="1">
    <citation type="submission" date="2018-05" db="EMBL/GenBank/DDBJ databases">
        <authorList>
            <person name="Lanie J.A."/>
            <person name="Ng W.-L."/>
            <person name="Kazmierczak K.M."/>
            <person name="Andrzejewski T.M."/>
            <person name="Davidsen T.M."/>
            <person name="Wayne K.J."/>
            <person name="Tettelin H."/>
            <person name="Glass J.I."/>
            <person name="Rusch D."/>
            <person name="Podicherti R."/>
            <person name="Tsui H.-C.T."/>
            <person name="Winkler M.E."/>
        </authorList>
    </citation>
    <scope>NUCLEOTIDE SEQUENCE</scope>
</reference>
<dbReference type="Gene3D" id="3.20.20.140">
    <property type="entry name" value="Metal-dependent hydrolases"/>
    <property type="match status" value="1"/>
</dbReference>
<dbReference type="InterPro" id="IPR051781">
    <property type="entry name" value="Metallo-dep_Hydrolase"/>
</dbReference>
<protein>
    <recommendedName>
        <fullName evidence="1">Amidohydrolase-related domain-containing protein</fullName>
    </recommendedName>
</protein>
<name>A0A382BUR9_9ZZZZ</name>
<organism evidence="2">
    <name type="scientific">marine metagenome</name>
    <dbReference type="NCBI Taxonomy" id="408172"/>
    <lineage>
        <taxon>unclassified sequences</taxon>
        <taxon>metagenomes</taxon>
        <taxon>ecological metagenomes</taxon>
    </lineage>
</organism>
<evidence type="ECO:0000313" key="2">
    <source>
        <dbReference type="EMBL" id="SVB17568.1"/>
    </source>
</evidence>
<dbReference type="Pfam" id="PF01979">
    <property type="entry name" value="Amidohydro_1"/>
    <property type="match status" value="1"/>
</dbReference>
<dbReference type="GO" id="GO:0016810">
    <property type="term" value="F:hydrolase activity, acting on carbon-nitrogen (but not peptide) bonds"/>
    <property type="evidence" value="ECO:0007669"/>
    <property type="project" value="InterPro"/>
</dbReference>
<dbReference type="InterPro" id="IPR032466">
    <property type="entry name" value="Metal_Hydrolase"/>
</dbReference>
<feature type="domain" description="Amidohydrolase-related" evidence="1">
    <location>
        <begin position="81"/>
        <end position="433"/>
    </location>
</feature>
<dbReference type="PANTHER" id="PTHR43135">
    <property type="entry name" value="ALPHA-D-RIBOSE 1-METHYLPHOSPHONATE 5-TRIPHOSPHATE DIPHOSPHATASE"/>
    <property type="match status" value="1"/>
</dbReference>
<dbReference type="PROSITE" id="PS51257">
    <property type="entry name" value="PROKAR_LIPOPROTEIN"/>
    <property type="match status" value="1"/>
</dbReference>
<sequence length="449" mass="48280">MLRKLSLSVLALAAACSSDAGQSGAVDGATWFEGARLITGDGSTIESSAFLVENNTFAWVGEQGGMEPSAGAVRVDLSGMTVIPALIDGHQHIGLTNVKDGTDAKANYTREMLVEHLERSAYHGVGATVSLGLEYDEPLAFQLAQEVIPNAALFLTSGRGIAATSMAGPQQDYRIGIPRGAMTEEEGRTAVRELNALGSRIVKVWVDGRGGRVPKVGPDVLRAIVDEAHANGMIVVTHVGTTSGLADAKDILQSGVDGFVHTVRDRDVDEEYLALVREHPEVWSISNLPGDPLVLDDLPWLAETLAPFQIESFREQIERRQAAGPPDPNSQFPLQCRNMGRNHEAGMVLGVGTDSGVRVAWTVHTEIRDMVSCGLSRMEGIMAATRNNAEFLGLDDLGTVAEGKSASFVVLEANPLEDINNTRRIADVYLRGERIDREALRAEFMEGTR</sequence>
<dbReference type="EMBL" id="UINC01031469">
    <property type="protein sequence ID" value="SVB17568.1"/>
    <property type="molecule type" value="Genomic_DNA"/>
</dbReference>
<dbReference type="PANTHER" id="PTHR43135:SF3">
    <property type="entry name" value="ALPHA-D-RIBOSE 1-METHYLPHOSPHONATE 5-TRIPHOSPHATE DIPHOSPHATASE"/>
    <property type="match status" value="1"/>
</dbReference>
<dbReference type="InterPro" id="IPR011059">
    <property type="entry name" value="Metal-dep_hydrolase_composite"/>
</dbReference>
<proteinExistence type="predicted"/>
<gene>
    <name evidence="2" type="ORF">METZ01_LOCUS170422</name>
</gene>
<dbReference type="Gene3D" id="2.30.40.10">
    <property type="entry name" value="Urease, subunit C, domain 1"/>
    <property type="match status" value="1"/>
</dbReference>